<accession>A0ABV9B3P8</accession>
<dbReference type="EMBL" id="JBHSFK010000046">
    <property type="protein sequence ID" value="MFC4506654.1"/>
    <property type="molecule type" value="Genomic_DNA"/>
</dbReference>
<keyword evidence="2" id="KW-1185">Reference proteome</keyword>
<dbReference type="RefSeq" id="WP_381184845.1">
    <property type="nucleotide sequence ID" value="NZ_JBHSFK010000046.1"/>
</dbReference>
<evidence type="ECO:0000313" key="2">
    <source>
        <dbReference type="Proteomes" id="UP001595839"/>
    </source>
</evidence>
<comment type="caution">
    <text evidence="1">The sequence shown here is derived from an EMBL/GenBank/DDBJ whole genome shotgun (WGS) entry which is preliminary data.</text>
</comment>
<dbReference type="Proteomes" id="UP001595839">
    <property type="component" value="Unassembled WGS sequence"/>
</dbReference>
<organism evidence="1 2">
    <name type="scientific">Streptomyces vulcanius</name>
    <dbReference type="NCBI Taxonomy" id="1441876"/>
    <lineage>
        <taxon>Bacteria</taxon>
        <taxon>Bacillati</taxon>
        <taxon>Actinomycetota</taxon>
        <taxon>Actinomycetes</taxon>
        <taxon>Kitasatosporales</taxon>
        <taxon>Streptomycetaceae</taxon>
        <taxon>Streptomyces</taxon>
    </lineage>
</organism>
<sequence>MSNYPEIARHFENDFAEATLTVQREDGLYRHVEFSAPKTMNRLLLVTWPYNLVVAGSHGSFHFERYGADTEDMCDWLRGTRVNPSSWTSKLVNGADSVREYDRDRLERQVKERVEEAAGDGWAPDGLQAAVREEILDNHLLDTKDTAFQLISEFQHGMTYRSECSCGLSEDFKGHDSYSSAATWEFYKHKADGKKHKVKVRQTGGFDFDDFTEWNVDKLNYHFVYQCHAAVWAIAQYDAARKAVAANA</sequence>
<reference evidence="2" key="1">
    <citation type="journal article" date="2019" name="Int. J. Syst. Evol. Microbiol.">
        <title>The Global Catalogue of Microorganisms (GCM) 10K type strain sequencing project: providing services to taxonomists for standard genome sequencing and annotation.</title>
        <authorList>
            <consortium name="The Broad Institute Genomics Platform"/>
            <consortium name="The Broad Institute Genome Sequencing Center for Infectious Disease"/>
            <person name="Wu L."/>
            <person name="Ma J."/>
        </authorList>
    </citation>
    <scope>NUCLEOTIDE SEQUENCE [LARGE SCALE GENOMIC DNA]</scope>
    <source>
        <strain evidence="2">CGMCC 4.7177</strain>
    </source>
</reference>
<protein>
    <recommendedName>
        <fullName evidence="3">DUF4375 domain-containing protein</fullName>
    </recommendedName>
</protein>
<evidence type="ECO:0000313" key="1">
    <source>
        <dbReference type="EMBL" id="MFC4506654.1"/>
    </source>
</evidence>
<name>A0ABV9B3P8_9ACTN</name>
<evidence type="ECO:0008006" key="3">
    <source>
        <dbReference type="Google" id="ProtNLM"/>
    </source>
</evidence>
<proteinExistence type="predicted"/>
<gene>
    <name evidence="1" type="ORF">ACFPIH_45645</name>
</gene>